<feature type="non-terminal residue" evidence="1">
    <location>
        <position position="140"/>
    </location>
</feature>
<reference evidence="1" key="1">
    <citation type="journal article" date="2021" name="Genome Biol. Evol.">
        <title>A High-Quality Reference Genome for a Parasitic Bivalve with Doubly Uniparental Inheritance (Bivalvia: Unionida).</title>
        <authorList>
            <person name="Smith C.H."/>
        </authorList>
    </citation>
    <scope>NUCLEOTIDE SEQUENCE</scope>
    <source>
        <strain evidence="1">CHS0354</strain>
    </source>
</reference>
<organism evidence="1 2">
    <name type="scientific">Potamilus streckersoni</name>
    <dbReference type="NCBI Taxonomy" id="2493646"/>
    <lineage>
        <taxon>Eukaryota</taxon>
        <taxon>Metazoa</taxon>
        <taxon>Spiralia</taxon>
        <taxon>Lophotrochozoa</taxon>
        <taxon>Mollusca</taxon>
        <taxon>Bivalvia</taxon>
        <taxon>Autobranchia</taxon>
        <taxon>Heteroconchia</taxon>
        <taxon>Palaeoheterodonta</taxon>
        <taxon>Unionida</taxon>
        <taxon>Unionoidea</taxon>
        <taxon>Unionidae</taxon>
        <taxon>Ambleminae</taxon>
        <taxon>Lampsilini</taxon>
        <taxon>Potamilus</taxon>
    </lineage>
</organism>
<reference evidence="1" key="3">
    <citation type="submission" date="2023-05" db="EMBL/GenBank/DDBJ databases">
        <authorList>
            <person name="Smith C.H."/>
        </authorList>
    </citation>
    <scope>NUCLEOTIDE SEQUENCE</scope>
    <source>
        <strain evidence="1">CHS0354</strain>
        <tissue evidence="1">Mantle</tissue>
    </source>
</reference>
<accession>A0AAE0SYK0</accession>
<dbReference type="EMBL" id="JAEAOA010000275">
    <property type="protein sequence ID" value="KAK3600562.1"/>
    <property type="molecule type" value="Genomic_DNA"/>
</dbReference>
<keyword evidence="2" id="KW-1185">Reference proteome</keyword>
<protein>
    <submittedName>
        <fullName evidence="1">Uncharacterized protein</fullName>
    </submittedName>
</protein>
<dbReference type="Proteomes" id="UP001195483">
    <property type="component" value="Unassembled WGS sequence"/>
</dbReference>
<evidence type="ECO:0000313" key="2">
    <source>
        <dbReference type="Proteomes" id="UP001195483"/>
    </source>
</evidence>
<comment type="caution">
    <text evidence="1">The sequence shown here is derived from an EMBL/GenBank/DDBJ whole genome shotgun (WGS) entry which is preliminary data.</text>
</comment>
<name>A0AAE0SYK0_9BIVA</name>
<dbReference type="AlphaFoldDB" id="A0AAE0SYK0"/>
<sequence>MWKIVTLDKLSTHPPTCLQSLKIISLLENDYLIYPERPTDPQPKYTGAAFLHGDRLMLADYNNKKCILLNSTYNVIAGHTLTDNPWNVCALDEQEVAVSFVTSAEIHILLVLDDVIRPIKTISTRFCNNGMAASGKGEMV</sequence>
<evidence type="ECO:0000313" key="1">
    <source>
        <dbReference type="EMBL" id="KAK3600562.1"/>
    </source>
</evidence>
<gene>
    <name evidence="1" type="ORF">CHS0354_003499</name>
</gene>
<proteinExistence type="predicted"/>
<reference evidence="1" key="2">
    <citation type="journal article" date="2021" name="Genome Biol. Evol.">
        <title>Developing a high-quality reference genome for a parasitic bivalve with doubly uniparental inheritance (Bivalvia: Unionida).</title>
        <authorList>
            <person name="Smith C.H."/>
        </authorList>
    </citation>
    <scope>NUCLEOTIDE SEQUENCE</scope>
    <source>
        <strain evidence="1">CHS0354</strain>
        <tissue evidence="1">Mantle</tissue>
    </source>
</reference>